<organism evidence="2 3">
    <name type="scientific">Streptomyces cuspidosporus</name>
    <dbReference type="NCBI Taxonomy" id="66882"/>
    <lineage>
        <taxon>Bacteria</taxon>
        <taxon>Bacillati</taxon>
        <taxon>Actinomycetota</taxon>
        <taxon>Actinomycetes</taxon>
        <taxon>Kitasatosporales</taxon>
        <taxon>Streptomycetaceae</taxon>
        <taxon>Streptomyces</taxon>
    </lineage>
</organism>
<evidence type="ECO:0000313" key="2">
    <source>
        <dbReference type="EMBL" id="GAA2353810.1"/>
    </source>
</evidence>
<feature type="region of interest" description="Disordered" evidence="1">
    <location>
        <begin position="35"/>
        <end position="78"/>
    </location>
</feature>
<keyword evidence="3" id="KW-1185">Reference proteome</keyword>
<accession>A0ABP5TJE5</accession>
<protein>
    <recommendedName>
        <fullName evidence="4">Lipoprotein</fullName>
    </recommendedName>
</protein>
<sequence length="78" mass="7792">MQAGPAGSAGVVAGCAATVMAVPLSLAWVSCGSVAAPPRTPLDGRSNGPLDRRAIEDREPPATLGADDAPEEDAHGER</sequence>
<dbReference type="EMBL" id="BAAASD010000022">
    <property type="protein sequence ID" value="GAA2353810.1"/>
    <property type="molecule type" value="Genomic_DNA"/>
</dbReference>
<evidence type="ECO:0008006" key="4">
    <source>
        <dbReference type="Google" id="ProtNLM"/>
    </source>
</evidence>
<dbReference type="Proteomes" id="UP001500253">
    <property type="component" value="Unassembled WGS sequence"/>
</dbReference>
<evidence type="ECO:0000313" key="3">
    <source>
        <dbReference type="Proteomes" id="UP001500253"/>
    </source>
</evidence>
<evidence type="ECO:0000256" key="1">
    <source>
        <dbReference type="SAM" id="MobiDB-lite"/>
    </source>
</evidence>
<proteinExistence type="predicted"/>
<feature type="compositionally biased region" description="Basic and acidic residues" evidence="1">
    <location>
        <begin position="50"/>
        <end position="60"/>
    </location>
</feature>
<reference evidence="3" key="1">
    <citation type="journal article" date="2019" name="Int. J. Syst. Evol. Microbiol.">
        <title>The Global Catalogue of Microorganisms (GCM) 10K type strain sequencing project: providing services to taxonomists for standard genome sequencing and annotation.</title>
        <authorList>
            <consortium name="The Broad Institute Genomics Platform"/>
            <consortium name="The Broad Institute Genome Sequencing Center for Infectious Disease"/>
            <person name="Wu L."/>
            <person name="Ma J."/>
        </authorList>
    </citation>
    <scope>NUCLEOTIDE SEQUENCE [LARGE SCALE GENOMIC DNA]</scope>
    <source>
        <strain evidence="3">JCM 4316</strain>
    </source>
</reference>
<gene>
    <name evidence="2" type="ORF">GCM10010246_48470</name>
</gene>
<comment type="caution">
    <text evidence="2">The sequence shown here is derived from an EMBL/GenBank/DDBJ whole genome shotgun (WGS) entry which is preliminary data.</text>
</comment>
<name>A0ABP5TJE5_9ACTN</name>